<dbReference type="RefSeq" id="WP_150556277.1">
    <property type="nucleotide sequence ID" value="NZ_CABPSC010000011.1"/>
</dbReference>
<sequence length="290" mass="31747">MLTTLLSPYIVVLQGAAWNLQQSLEGLGVISSNYIVRDPRGMIVSSYWSPAQSVAVILGLLFIAFVVFACAFLVAGYVISRKTGAAISLGLLLVPAVLNVLGIWPSFSAVPDSFVLGGTGVLGAGYGMACLMLLGVLGGWCIAIIFTDLVRIRDRFWHLYDHFWVIAGLLAGIFFVADSQVSRHATELQATSTEVKQASAYLLRQLESFDRWCRETGTSAQVSCRWASSVQQKLLDYSYDHESIFVKFGPQTSADIYAIGEHRAQLSASEEIRTEIAAYTRSAWKGRASW</sequence>
<dbReference type="EMBL" id="CABPSC010000011">
    <property type="protein sequence ID" value="VVE18431.1"/>
    <property type="molecule type" value="Genomic_DNA"/>
</dbReference>
<evidence type="ECO:0000256" key="1">
    <source>
        <dbReference type="SAM" id="Phobius"/>
    </source>
</evidence>
<dbReference type="Proteomes" id="UP000367825">
    <property type="component" value="Unassembled WGS sequence"/>
</dbReference>
<evidence type="ECO:0000313" key="3">
    <source>
        <dbReference type="Proteomes" id="UP000367825"/>
    </source>
</evidence>
<protein>
    <submittedName>
        <fullName evidence="2">Uncharacterized protein</fullName>
    </submittedName>
</protein>
<feature type="transmembrane region" description="Helical" evidence="1">
    <location>
        <begin position="54"/>
        <end position="79"/>
    </location>
</feature>
<keyword evidence="1" id="KW-1133">Transmembrane helix</keyword>
<keyword evidence="1" id="KW-0812">Transmembrane</keyword>
<dbReference type="OrthoDB" id="9150981at2"/>
<name>A0A5E4W222_9BURK</name>
<gene>
    <name evidence="2" type="ORF">PNO31109_03002</name>
</gene>
<proteinExistence type="predicted"/>
<evidence type="ECO:0000313" key="2">
    <source>
        <dbReference type="EMBL" id="VVE18431.1"/>
    </source>
</evidence>
<accession>A0A5E4W222</accession>
<keyword evidence="3" id="KW-1185">Reference proteome</keyword>
<reference evidence="2 3" key="1">
    <citation type="submission" date="2019-08" db="EMBL/GenBank/DDBJ databases">
        <authorList>
            <person name="Peeters C."/>
        </authorList>
    </citation>
    <scope>NUCLEOTIDE SEQUENCE [LARGE SCALE GENOMIC DNA]</scope>
    <source>
        <strain evidence="2 3">LMG 31109</strain>
    </source>
</reference>
<dbReference type="AlphaFoldDB" id="A0A5E4W222"/>
<feature type="transmembrane region" description="Helical" evidence="1">
    <location>
        <begin position="86"/>
        <end position="104"/>
    </location>
</feature>
<feature type="transmembrane region" description="Helical" evidence="1">
    <location>
        <begin position="124"/>
        <end position="147"/>
    </location>
</feature>
<feature type="transmembrane region" description="Helical" evidence="1">
    <location>
        <begin position="159"/>
        <end position="177"/>
    </location>
</feature>
<keyword evidence="1" id="KW-0472">Membrane</keyword>
<organism evidence="2 3">
    <name type="scientific">Pandoraea nosoerga</name>
    <dbReference type="NCBI Taxonomy" id="2508296"/>
    <lineage>
        <taxon>Bacteria</taxon>
        <taxon>Pseudomonadati</taxon>
        <taxon>Pseudomonadota</taxon>
        <taxon>Betaproteobacteria</taxon>
        <taxon>Burkholderiales</taxon>
        <taxon>Burkholderiaceae</taxon>
        <taxon>Pandoraea</taxon>
    </lineage>
</organism>